<dbReference type="InterPro" id="IPR019422">
    <property type="entry name" value="7TM_GPCR_serpentine_rcpt_Srh"/>
</dbReference>
<keyword evidence="1" id="KW-0812">Transmembrane</keyword>
<keyword evidence="1" id="KW-1133">Transmembrane helix</keyword>
<organism evidence="2 4">
    <name type="scientific">Steinernema hermaphroditum</name>
    <dbReference type="NCBI Taxonomy" id="289476"/>
    <lineage>
        <taxon>Eukaryota</taxon>
        <taxon>Metazoa</taxon>
        <taxon>Ecdysozoa</taxon>
        <taxon>Nematoda</taxon>
        <taxon>Chromadorea</taxon>
        <taxon>Rhabditida</taxon>
        <taxon>Tylenchina</taxon>
        <taxon>Panagrolaimomorpha</taxon>
        <taxon>Strongyloidoidea</taxon>
        <taxon>Steinernematidae</taxon>
        <taxon>Steinernema</taxon>
    </lineage>
</organism>
<feature type="transmembrane region" description="Helical" evidence="1">
    <location>
        <begin position="257"/>
        <end position="283"/>
    </location>
</feature>
<comment type="caution">
    <text evidence="2">The sequence shown here is derived from an EMBL/GenBank/DDBJ whole genome shotgun (WGS) entry which is preliminary data.</text>
</comment>
<dbReference type="EMBL" id="JAUCMV010000004">
    <property type="protein sequence ID" value="KAK0402588.1"/>
    <property type="molecule type" value="Genomic_DNA"/>
</dbReference>
<feature type="transmembrane region" description="Helical" evidence="1">
    <location>
        <begin position="90"/>
        <end position="113"/>
    </location>
</feature>
<feature type="transmembrane region" description="Helical" evidence="1">
    <location>
        <begin position="180"/>
        <end position="201"/>
    </location>
</feature>
<keyword evidence="1" id="KW-0472">Membrane</keyword>
<dbReference type="EMBL" id="JAUCMV010000004">
    <property type="protein sequence ID" value="KAK0402584.1"/>
    <property type="molecule type" value="Genomic_DNA"/>
</dbReference>
<feature type="transmembrane region" description="Helical" evidence="1">
    <location>
        <begin position="222"/>
        <end position="251"/>
    </location>
</feature>
<feature type="transmembrane region" description="Helical" evidence="1">
    <location>
        <begin position="134"/>
        <end position="160"/>
    </location>
</feature>
<evidence type="ECO:0000256" key="1">
    <source>
        <dbReference type="SAM" id="Phobius"/>
    </source>
</evidence>
<sequence length="297" mass="32962">MLADTVNSWVYYCNSVFVFLFAVPFFYIVLFKTPPSIRLYRNTILSLTTWYCVAAGAFGILLQPIHTALSNKSCAKFAGIASLLGGSFEVAALFMATISFPNVMVATSICFIYRYVQIRGKSVLLTSNGGALMAVVLHLLMTIFGGCVAYVVVTFAEIVSIDGYLYLCFGQSNYSAMQKVAVVLVVVFGSVNAVSTLFALLTIKVLRSQKALMSKQTYRLHLLLTLNLIIVLMLPLIFAVTPSLIGLVMIYRRSHSIYLWISLAGHGPFLDLILTFVATIGFIRPYRDEVKRIFHKH</sequence>
<protein>
    <submittedName>
        <fullName evidence="2">Uncharacterized protein</fullName>
    </submittedName>
</protein>
<dbReference type="Proteomes" id="UP001175271">
    <property type="component" value="Unassembled WGS sequence"/>
</dbReference>
<reference evidence="2" key="1">
    <citation type="submission" date="2023-06" db="EMBL/GenBank/DDBJ databases">
        <title>Genomic analysis of the entomopathogenic nematode Steinernema hermaphroditum.</title>
        <authorList>
            <person name="Schwarz E.M."/>
            <person name="Heppert J.K."/>
            <person name="Baniya A."/>
            <person name="Schwartz H.T."/>
            <person name="Tan C.-H."/>
            <person name="Antoshechkin I."/>
            <person name="Sternberg P.W."/>
            <person name="Goodrich-Blair H."/>
            <person name="Dillman A.R."/>
        </authorList>
    </citation>
    <scope>NUCLEOTIDE SEQUENCE</scope>
    <source>
        <strain evidence="2">PS9179</strain>
        <tissue evidence="2">Whole animal</tissue>
    </source>
</reference>
<keyword evidence="4" id="KW-1185">Reference proteome</keyword>
<evidence type="ECO:0000313" key="4">
    <source>
        <dbReference type="Proteomes" id="UP001175271"/>
    </source>
</evidence>
<dbReference type="AlphaFoldDB" id="A0AA39HC51"/>
<proteinExistence type="predicted"/>
<name>A0AA39HC51_9BILA</name>
<evidence type="ECO:0000313" key="3">
    <source>
        <dbReference type="EMBL" id="KAK0402588.1"/>
    </source>
</evidence>
<feature type="transmembrane region" description="Helical" evidence="1">
    <location>
        <begin position="43"/>
        <end position="62"/>
    </location>
</feature>
<feature type="transmembrane region" description="Helical" evidence="1">
    <location>
        <begin position="6"/>
        <end position="31"/>
    </location>
</feature>
<evidence type="ECO:0000313" key="2">
    <source>
        <dbReference type="EMBL" id="KAK0402584.1"/>
    </source>
</evidence>
<dbReference type="Pfam" id="PF10318">
    <property type="entry name" value="7TM_GPCR_Srh"/>
    <property type="match status" value="1"/>
</dbReference>
<accession>A0AA39HC51</accession>
<gene>
    <name evidence="2" type="ORF">QR680_016417</name>
    <name evidence="3" type="ORF">QR680_016419</name>
</gene>